<feature type="domain" description="Xylanase inhibitor N-terminal" evidence="4">
    <location>
        <begin position="2"/>
        <end position="89"/>
    </location>
</feature>
<evidence type="ECO:0000313" key="6">
    <source>
        <dbReference type="Proteomes" id="UP001497480"/>
    </source>
</evidence>
<dbReference type="EMBL" id="CAXHTB010000015">
    <property type="protein sequence ID" value="CAL0321230.1"/>
    <property type="molecule type" value="Genomic_DNA"/>
</dbReference>
<dbReference type="InterPro" id="IPR021109">
    <property type="entry name" value="Peptidase_aspartic_dom_sf"/>
</dbReference>
<reference evidence="5 6" key="1">
    <citation type="submission" date="2024-03" db="EMBL/GenBank/DDBJ databases">
        <authorList>
            <person name="Martinez-Hernandez J."/>
        </authorList>
    </citation>
    <scope>NUCLEOTIDE SEQUENCE [LARGE SCALE GENOMIC DNA]</scope>
</reference>
<dbReference type="SUPFAM" id="SSF50630">
    <property type="entry name" value="Acid proteases"/>
    <property type="match status" value="1"/>
</dbReference>
<dbReference type="Pfam" id="PF14543">
    <property type="entry name" value="TAXi_N"/>
    <property type="match status" value="1"/>
</dbReference>
<protein>
    <recommendedName>
        <fullName evidence="4">Xylanase inhibitor N-terminal domain-containing protein</fullName>
    </recommendedName>
</protein>
<evidence type="ECO:0000256" key="2">
    <source>
        <dbReference type="ARBA" id="ARBA00022670"/>
    </source>
</evidence>
<sequence>MKYADESISSGDVAQETFTFDMNIKNTPAEIKNIVFGCGRDNQCVFDPKIIGIVGLGNSPTSLASQLGVENFSYCLPGKLNFPSLLNFGEKAVISGPGTVSTPLLPNSSHNYYYLNLKGISVAGKRIDIFNQDGNAGSGMVLDNDIVLNQDNKFGLVDDLMCFMFDIDDKIGVFGNTVQINFLIGIDRQKKVVSFKPTTCRNDGSMETPIGSAASRS</sequence>
<dbReference type="InterPro" id="IPR051708">
    <property type="entry name" value="Plant_Aspart_Prot_A1"/>
</dbReference>
<dbReference type="PANTHER" id="PTHR47967">
    <property type="entry name" value="OS07G0603500 PROTEIN-RELATED"/>
    <property type="match status" value="1"/>
</dbReference>
<dbReference type="Gene3D" id="2.40.70.10">
    <property type="entry name" value="Acid Proteases"/>
    <property type="match status" value="3"/>
</dbReference>
<dbReference type="InterPro" id="IPR034161">
    <property type="entry name" value="Pepsin-like_plant"/>
</dbReference>
<keyword evidence="2" id="KW-0645">Protease</keyword>
<dbReference type="CDD" id="cd05476">
    <property type="entry name" value="pepsin_A_like_plant"/>
    <property type="match status" value="1"/>
</dbReference>
<name>A0AAV1XHR5_LUPLU</name>
<proteinExistence type="inferred from homology"/>
<dbReference type="GO" id="GO:0006508">
    <property type="term" value="P:proteolysis"/>
    <property type="evidence" value="ECO:0007669"/>
    <property type="project" value="UniProtKB-KW"/>
</dbReference>
<accession>A0AAV1XHR5</accession>
<dbReference type="AlphaFoldDB" id="A0AAV1XHR5"/>
<keyword evidence="3" id="KW-0378">Hydrolase</keyword>
<dbReference type="Proteomes" id="UP001497480">
    <property type="component" value="Unassembled WGS sequence"/>
</dbReference>
<gene>
    <name evidence="5" type="ORF">LLUT_LOCUS22290</name>
</gene>
<organism evidence="5 6">
    <name type="scientific">Lupinus luteus</name>
    <name type="common">European yellow lupine</name>
    <dbReference type="NCBI Taxonomy" id="3873"/>
    <lineage>
        <taxon>Eukaryota</taxon>
        <taxon>Viridiplantae</taxon>
        <taxon>Streptophyta</taxon>
        <taxon>Embryophyta</taxon>
        <taxon>Tracheophyta</taxon>
        <taxon>Spermatophyta</taxon>
        <taxon>Magnoliopsida</taxon>
        <taxon>eudicotyledons</taxon>
        <taxon>Gunneridae</taxon>
        <taxon>Pentapetalae</taxon>
        <taxon>rosids</taxon>
        <taxon>fabids</taxon>
        <taxon>Fabales</taxon>
        <taxon>Fabaceae</taxon>
        <taxon>Papilionoideae</taxon>
        <taxon>50 kb inversion clade</taxon>
        <taxon>genistoids sensu lato</taxon>
        <taxon>core genistoids</taxon>
        <taxon>Genisteae</taxon>
        <taxon>Lupinus</taxon>
    </lineage>
</organism>
<dbReference type="InterPro" id="IPR032861">
    <property type="entry name" value="TAXi_N"/>
</dbReference>
<dbReference type="GO" id="GO:0008233">
    <property type="term" value="F:peptidase activity"/>
    <property type="evidence" value="ECO:0007669"/>
    <property type="project" value="UniProtKB-KW"/>
</dbReference>
<dbReference type="GO" id="GO:0005576">
    <property type="term" value="C:extracellular region"/>
    <property type="evidence" value="ECO:0007669"/>
    <property type="project" value="TreeGrafter"/>
</dbReference>
<keyword evidence="6" id="KW-1185">Reference proteome</keyword>
<comment type="caution">
    <text evidence="5">The sequence shown here is derived from an EMBL/GenBank/DDBJ whole genome shotgun (WGS) entry which is preliminary data.</text>
</comment>
<comment type="similarity">
    <text evidence="1">Belongs to the peptidase A1 family.</text>
</comment>
<evidence type="ECO:0000259" key="4">
    <source>
        <dbReference type="Pfam" id="PF14543"/>
    </source>
</evidence>
<evidence type="ECO:0000313" key="5">
    <source>
        <dbReference type="EMBL" id="CAL0321230.1"/>
    </source>
</evidence>
<evidence type="ECO:0000256" key="1">
    <source>
        <dbReference type="ARBA" id="ARBA00007447"/>
    </source>
</evidence>
<evidence type="ECO:0000256" key="3">
    <source>
        <dbReference type="ARBA" id="ARBA00022801"/>
    </source>
</evidence>
<dbReference type="PANTHER" id="PTHR47967:SF128">
    <property type="entry name" value="ASPARTIC PROTEINASE CDR1-LIKE"/>
    <property type="match status" value="1"/>
</dbReference>